<evidence type="ECO:0000256" key="16">
    <source>
        <dbReference type="ARBA" id="ARBA00034078"/>
    </source>
</evidence>
<dbReference type="GO" id="GO:0005524">
    <property type="term" value="F:ATP binding"/>
    <property type="evidence" value="ECO:0007669"/>
    <property type="project" value="UniProtKB-UniRule"/>
</dbReference>
<dbReference type="GO" id="GO:0007052">
    <property type="term" value="P:mitotic spindle organization"/>
    <property type="evidence" value="ECO:0007669"/>
    <property type="project" value="TreeGrafter"/>
</dbReference>
<dbReference type="GO" id="GO:0005874">
    <property type="term" value="C:microtubule"/>
    <property type="evidence" value="ECO:0007669"/>
    <property type="project" value="UniProtKB-KW"/>
</dbReference>
<keyword evidence="9" id="KW-0408">Iron</keyword>
<feature type="compositionally biased region" description="Basic and acidic residues" evidence="19">
    <location>
        <begin position="1084"/>
        <end position="1098"/>
    </location>
</feature>
<comment type="similarity">
    <text evidence="17">Belongs to the TRAFAC class myosin-kinesin ATPase superfamily. Kinesin family.</text>
</comment>
<dbReference type="Gene3D" id="3.40.850.10">
    <property type="entry name" value="Kinesin motor domain"/>
    <property type="match status" value="1"/>
</dbReference>
<feature type="region of interest" description="Disordered" evidence="19">
    <location>
        <begin position="1035"/>
        <end position="1098"/>
    </location>
</feature>
<evidence type="ECO:0000256" key="5">
    <source>
        <dbReference type="ARBA" id="ARBA00022701"/>
    </source>
</evidence>
<dbReference type="GO" id="GO:0008017">
    <property type="term" value="F:microtubule binding"/>
    <property type="evidence" value="ECO:0007669"/>
    <property type="project" value="InterPro"/>
</dbReference>
<dbReference type="GO" id="GO:0007018">
    <property type="term" value="P:microtubule-based movement"/>
    <property type="evidence" value="ECO:0007669"/>
    <property type="project" value="InterPro"/>
</dbReference>
<comment type="subcellular location">
    <subcellularLocation>
        <location evidence="3">Cytoplasm</location>
        <location evidence="3">Cytoskeleton</location>
    </subcellularLocation>
    <subcellularLocation>
        <location evidence="2">Nucleus</location>
    </subcellularLocation>
</comment>
<keyword evidence="8 17" id="KW-0067">ATP-binding</keyword>
<dbReference type="GO" id="GO:0051231">
    <property type="term" value="P:spindle elongation"/>
    <property type="evidence" value="ECO:0007669"/>
    <property type="project" value="TreeGrafter"/>
</dbReference>
<dbReference type="InterPro" id="IPR027640">
    <property type="entry name" value="Kinesin-like_fam"/>
</dbReference>
<dbReference type="EMBL" id="JARAKH010000012">
    <property type="protein sequence ID" value="KAK8399166.1"/>
    <property type="molecule type" value="Genomic_DNA"/>
</dbReference>
<feature type="compositionally biased region" description="Basic and acidic residues" evidence="19">
    <location>
        <begin position="1054"/>
        <end position="1064"/>
    </location>
</feature>
<feature type="coiled-coil region" evidence="18">
    <location>
        <begin position="383"/>
        <end position="424"/>
    </location>
</feature>
<evidence type="ECO:0000313" key="22">
    <source>
        <dbReference type="Proteomes" id="UP001487740"/>
    </source>
</evidence>
<dbReference type="Pfam" id="PF25764">
    <property type="entry name" value="KIF21A_4th"/>
    <property type="match status" value="1"/>
</dbReference>
<dbReference type="InterPro" id="IPR019821">
    <property type="entry name" value="Kinesin_motor_CS"/>
</dbReference>
<keyword evidence="4" id="KW-0963">Cytoplasm</keyword>
<feature type="compositionally biased region" description="Acidic residues" evidence="19">
    <location>
        <begin position="1044"/>
        <end position="1053"/>
    </location>
</feature>
<evidence type="ECO:0000256" key="11">
    <source>
        <dbReference type="ARBA" id="ARBA00023054"/>
    </source>
</evidence>
<dbReference type="PANTHER" id="PTHR47969:SF15">
    <property type="entry name" value="CHROMOSOME-ASSOCIATED KINESIN KIF4A-RELATED"/>
    <property type="match status" value="1"/>
</dbReference>
<dbReference type="SMART" id="SM00129">
    <property type="entry name" value="KISc"/>
    <property type="match status" value="1"/>
</dbReference>
<evidence type="ECO:0000256" key="10">
    <source>
        <dbReference type="ARBA" id="ARBA00023014"/>
    </source>
</evidence>
<sequence length="1206" mass="136228">MASEECIGGKVIPVRVAVRLRPLSHREVREGCQQSIDITHDSPQVVVRGTDKAFTYDYAYATDCTQGYVYETSVKNVVKNLFKGYNVTVLAYGQTGSGKTHTMGTAYVPGIENSEGAGIIPRAVQDIFEGVASQTDNEYLVKISFIELYKETLFDLLAGKSNREECAVDIREDPRGGIKIVGVTEIPVTSMQETMRCLEQGALHRATGATAMNAHSSRSHAIFSMHVEQRNKKKGESVVSAKFHMVDLAGSERAKKTGATGERFREGVNINRGLLALGNVISALCEEGGRGHIPYRDSKLTRLLQDSLGGNSHTVMVACVSPADSNLEESLSTLRYADRARKIKNKPIINRDPQAAELAKLRQQVMQLQVQLLASNNGNGGTVVSSSEEMNALLDRNRAMQEEINQLTRALQTALDENTNMAEKAIMAEMSRERMKVKMEELLAQTGVTYETLNKTLDVSSNPQFEDHINLVKELQAKIIELQSEQHRGAKAIMDHELSRHNISTNTSIMPQSDTPSSDTPCNEVQQEGSNMEEMAKEFGTEFTLRQARLNEELQGLNRALAMKEELMNKMAVNDTQFVAMREQHEKEKKQLEVHIDLLCKERDELMQQLKVAAHGSASSKVSEQRRKKVQELEAQIADLKQKQKEQVKLIRMKEQSEQKVNKLNSEIQAMKATRVKLIRQMKEDSEKFRQWKAQKDREVARLKEADRQKQYQIVKMERLHSKKQNVLRRKMEEAIAINKRLKDAMALQKAGSEKRAASKDLGGTENRIKSWLDGELEVVSVKKQAKQSLEVLIEDRKSISQEISKTEKEISRSNPSSSKMSELKKKLADLESCLQLRTAQISDLQAKFVDDDEDGSNKKRFESMQSMLEAKCAMNYLFRVATNHQMSKITQEEDMKDLQTQYDELAQSLDASEAHLKKLKETHREELTRMEREHEEKVLFLLGQMSKTKSQDSGMATEHQDETLKEKLKFQEEEIARLSHLHELLQDKTKECAELRKQLIHSPTTHLMPPLIGNSEQGRRRTFIKTKPSDVKVKEPLPYFSETDSESEDDNEISQKQDPDWRKTPLFRKIKSITQGTSNSSEGETKKTTGKRNSDGELKCKCRGDCSTKKCSCCRNENTCNIKCNCDILKCKNRTAIESSSSECNNETPLNSTFDITTMPLKENMAKRPRIEKISSLFDNSGESTSENIPTFESGGTVLGSPEMF</sequence>
<dbReference type="CDD" id="cd01372">
    <property type="entry name" value="KISc_KIF4"/>
    <property type="match status" value="1"/>
</dbReference>
<comment type="cofactor">
    <cofactor evidence="1">
        <name>[4Fe-4S] cluster</name>
        <dbReference type="ChEBI" id="CHEBI:49883"/>
    </cofactor>
</comment>
<feature type="region of interest" description="Disordered" evidence="19">
    <location>
        <begin position="1182"/>
        <end position="1206"/>
    </location>
</feature>
<dbReference type="Pfam" id="PF00225">
    <property type="entry name" value="Kinesin"/>
    <property type="match status" value="1"/>
</dbReference>
<evidence type="ECO:0000256" key="13">
    <source>
        <dbReference type="ARBA" id="ARBA00023175"/>
    </source>
</evidence>
<keyword evidence="12" id="KW-0238">DNA-binding</keyword>
<evidence type="ECO:0000256" key="19">
    <source>
        <dbReference type="SAM" id="MobiDB-lite"/>
    </source>
</evidence>
<proteinExistence type="inferred from homology"/>
<dbReference type="InterPro" id="IPR027417">
    <property type="entry name" value="P-loop_NTPase"/>
</dbReference>
<name>A0AAW0ULS2_SCYPA</name>
<evidence type="ECO:0000256" key="12">
    <source>
        <dbReference type="ARBA" id="ARBA00023125"/>
    </source>
</evidence>
<dbReference type="InterPro" id="IPR001752">
    <property type="entry name" value="Kinesin_motor_dom"/>
</dbReference>
<evidence type="ECO:0000256" key="8">
    <source>
        <dbReference type="ARBA" id="ARBA00022840"/>
    </source>
</evidence>
<evidence type="ECO:0000256" key="7">
    <source>
        <dbReference type="ARBA" id="ARBA00022741"/>
    </source>
</evidence>
<reference evidence="21 22" key="1">
    <citation type="submission" date="2023-03" db="EMBL/GenBank/DDBJ databases">
        <title>High-quality genome of Scylla paramamosain provides insights in environmental adaptation.</title>
        <authorList>
            <person name="Zhang L."/>
        </authorList>
    </citation>
    <scope>NUCLEOTIDE SEQUENCE [LARGE SCALE GENOMIC DNA]</scope>
    <source>
        <strain evidence="21">LZ_2023a</strain>
        <tissue evidence="21">Muscle</tissue>
    </source>
</reference>
<dbReference type="AlphaFoldDB" id="A0AAW0ULS2"/>
<evidence type="ECO:0000256" key="9">
    <source>
        <dbReference type="ARBA" id="ARBA00023004"/>
    </source>
</evidence>
<keyword evidence="15" id="KW-0539">Nucleus</keyword>
<keyword evidence="10" id="KW-0411">Iron-sulfur</keyword>
<feature type="compositionally biased region" description="Polar residues" evidence="19">
    <location>
        <begin position="1073"/>
        <end position="1083"/>
    </location>
</feature>
<evidence type="ECO:0000256" key="14">
    <source>
        <dbReference type="ARBA" id="ARBA00023212"/>
    </source>
</evidence>
<dbReference type="GO" id="GO:0051536">
    <property type="term" value="F:iron-sulfur cluster binding"/>
    <property type="evidence" value="ECO:0007669"/>
    <property type="project" value="UniProtKB-KW"/>
</dbReference>
<comment type="caution">
    <text evidence="21">The sequence shown here is derived from an EMBL/GenBank/DDBJ whole genome shotgun (WGS) entry which is preliminary data.</text>
</comment>
<dbReference type="FunFam" id="3.40.850.10:FF:000038">
    <property type="entry name" value="chromosome-associated kinesin KIF4A"/>
    <property type="match status" value="1"/>
</dbReference>
<evidence type="ECO:0000256" key="15">
    <source>
        <dbReference type="ARBA" id="ARBA00023242"/>
    </source>
</evidence>
<dbReference type="GO" id="GO:0005875">
    <property type="term" value="C:microtubule associated complex"/>
    <property type="evidence" value="ECO:0007669"/>
    <property type="project" value="TreeGrafter"/>
</dbReference>
<dbReference type="GO" id="GO:0005829">
    <property type="term" value="C:cytosol"/>
    <property type="evidence" value="ECO:0007669"/>
    <property type="project" value="UniProtKB-ARBA"/>
</dbReference>
<evidence type="ECO:0000256" key="18">
    <source>
        <dbReference type="SAM" id="Coils"/>
    </source>
</evidence>
<evidence type="ECO:0000256" key="3">
    <source>
        <dbReference type="ARBA" id="ARBA00004245"/>
    </source>
</evidence>
<feature type="coiled-coil region" evidence="18">
    <location>
        <begin position="962"/>
        <end position="999"/>
    </location>
</feature>
<evidence type="ECO:0000256" key="1">
    <source>
        <dbReference type="ARBA" id="ARBA00001966"/>
    </source>
</evidence>
<comment type="cofactor">
    <cofactor evidence="16">
        <name>[2Fe-2S] cluster</name>
        <dbReference type="ChEBI" id="CHEBI:190135"/>
    </cofactor>
</comment>
<dbReference type="Proteomes" id="UP001487740">
    <property type="component" value="Unassembled WGS sequence"/>
</dbReference>
<keyword evidence="13 17" id="KW-0505">Motor protein</keyword>
<dbReference type="GO" id="GO:0005634">
    <property type="term" value="C:nucleus"/>
    <property type="evidence" value="ECO:0007669"/>
    <property type="project" value="UniProtKB-SubCell"/>
</dbReference>
<keyword evidence="6" id="KW-0479">Metal-binding</keyword>
<evidence type="ECO:0000256" key="6">
    <source>
        <dbReference type="ARBA" id="ARBA00022723"/>
    </source>
</evidence>
<evidence type="ECO:0000256" key="17">
    <source>
        <dbReference type="PROSITE-ProRule" id="PRU00283"/>
    </source>
</evidence>
<feature type="coiled-coil region" evidence="18">
    <location>
        <begin position="889"/>
        <end position="937"/>
    </location>
</feature>
<evidence type="ECO:0000313" key="21">
    <source>
        <dbReference type="EMBL" id="KAK8399167.1"/>
    </source>
</evidence>
<keyword evidence="7 17" id="KW-0547">Nucleotide-binding</keyword>
<feature type="coiled-coil region" evidence="18">
    <location>
        <begin position="547"/>
        <end position="709"/>
    </location>
</feature>
<accession>A0AAW0ULS2</accession>
<evidence type="ECO:0000259" key="20">
    <source>
        <dbReference type="PROSITE" id="PS50067"/>
    </source>
</evidence>
<dbReference type="PANTHER" id="PTHR47969">
    <property type="entry name" value="CHROMOSOME-ASSOCIATED KINESIN KIF4A-RELATED"/>
    <property type="match status" value="1"/>
</dbReference>
<dbReference type="PROSITE" id="PS50067">
    <property type="entry name" value="KINESIN_MOTOR_2"/>
    <property type="match status" value="1"/>
</dbReference>
<organism evidence="21 22">
    <name type="scientific">Scylla paramamosain</name>
    <name type="common">Mud crab</name>
    <dbReference type="NCBI Taxonomy" id="85552"/>
    <lineage>
        <taxon>Eukaryota</taxon>
        <taxon>Metazoa</taxon>
        <taxon>Ecdysozoa</taxon>
        <taxon>Arthropoda</taxon>
        <taxon>Crustacea</taxon>
        <taxon>Multicrustacea</taxon>
        <taxon>Malacostraca</taxon>
        <taxon>Eumalacostraca</taxon>
        <taxon>Eucarida</taxon>
        <taxon>Decapoda</taxon>
        <taxon>Pleocyemata</taxon>
        <taxon>Brachyura</taxon>
        <taxon>Eubrachyura</taxon>
        <taxon>Portunoidea</taxon>
        <taxon>Portunidae</taxon>
        <taxon>Portuninae</taxon>
        <taxon>Scylla</taxon>
    </lineage>
</organism>
<dbReference type="InterPro" id="IPR036961">
    <property type="entry name" value="Kinesin_motor_dom_sf"/>
</dbReference>
<keyword evidence="11 18" id="KW-0175">Coiled coil</keyword>
<dbReference type="GO" id="GO:0003677">
    <property type="term" value="F:DNA binding"/>
    <property type="evidence" value="ECO:0007669"/>
    <property type="project" value="UniProtKB-KW"/>
</dbReference>
<feature type="binding site" evidence="17">
    <location>
        <begin position="93"/>
        <end position="100"/>
    </location>
    <ligand>
        <name>ATP</name>
        <dbReference type="ChEBI" id="CHEBI:30616"/>
    </ligand>
</feature>
<keyword evidence="14" id="KW-0206">Cytoskeleton</keyword>
<dbReference type="SUPFAM" id="SSF52540">
    <property type="entry name" value="P-loop containing nucleoside triphosphate hydrolases"/>
    <property type="match status" value="1"/>
</dbReference>
<feature type="region of interest" description="Disordered" evidence="19">
    <location>
        <begin position="506"/>
        <end position="525"/>
    </location>
</feature>
<feature type="compositionally biased region" description="Polar residues" evidence="19">
    <location>
        <begin position="1182"/>
        <end position="1192"/>
    </location>
</feature>
<dbReference type="PROSITE" id="PS00411">
    <property type="entry name" value="KINESIN_MOTOR_1"/>
    <property type="match status" value="1"/>
</dbReference>
<feature type="region of interest" description="Disordered" evidence="19">
    <location>
        <begin position="804"/>
        <end position="824"/>
    </location>
</feature>
<evidence type="ECO:0000256" key="4">
    <source>
        <dbReference type="ARBA" id="ARBA00022490"/>
    </source>
</evidence>
<evidence type="ECO:0000256" key="2">
    <source>
        <dbReference type="ARBA" id="ARBA00004123"/>
    </source>
</evidence>
<protein>
    <recommendedName>
        <fullName evidence="20">Kinesin motor domain-containing protein</fullName>
    </recommendedName>
</protein>
<dbReference type="PRINTS" id="PR00380">
    <property type="entry name" value="KINESINHEAVY"/>
</dbReference>
<keyword evidence="5" id="KW-0493">Microtubule</keyword>
<dbReference type="EMBL" id="JARAKH010000012">
    <property type="protein sequence ID" value="KAK8399167.1"/>
    <property type="molecule type" value="Genomic_DNA"/>
</dbReference>
<dbReference type="GO" id="GO:0046872">
    <property type="term" value="F:metal ion binding"/>
    <property type="evidence" value="ECO:0007669"/>
    <property type="project" value="UniProtKB-KW"/>
</dbReference>
<gene>
    <name evidence="21" type="ORF">O3P69_004323</name>
</gene>
<keyword evidence="22" id="KW-1185">Reference proteome</keyword>
<dbReference type="GO" id="GO:0003777">
    <property type="term" value="F:microtubule motor activity"/>
    <property type="evidence" value="ECO:0007669"/>
    <property type="project" value="InterPro"/>
</dbReference>
<feature type="domain" description="Kinesin motor" evidence="20">
    <location>
        <begin position="13"/>
        <end position="343"/>
    </location>
</feature>